<protein>
    <submittedName>
        <fullName evidence="1">Uncharacterized protein</fullName>
    </submittedName>
</protein>
<sequence length="23" mass="2532">MKLSAKLNLMYCKMSRGCRGGAL</sequence>
<reference evidence="1" key="2">
    <citation type="journal article" date="2015" name="Fish Shellfish Immunol.">
        <title>Early steps in the European eel (Anguilla anguilla)-Vibrio vulnificus interaction in the gills: Role of the RtxA13 toxin.</title>
        <authorList>
            <person name="Callol A."/>
            <person name="Pajuelo D."/>
            <person name="Ebbesson L."/>
            <person name="Teles M."/>
            <person name="MacKenzie S."/>
            <person name="Amaro C."/>
        </authorList>
    </citation>
    <scope>NUCLEOTIDE SEQUENCE</scope>
</reference>
<proteinExistence type="predicted"/>
<accession>A0A0E9QRC1</accession>
<reference evidence="1" key="1">
    <citation type="submission" date="2014-11" db="EMBL/GenBank/DDBJ databases">
        <authorList>
            <person name="Amaro Gonzalez C."/>
        </authorList>
    </citation>
    <scope>NUCLEOTIDE SEQUENCE</scope>
</reference>
<evidence type="ECO:0000313" key="1">
    <source>
        <dbReference type="EMBL" id="JAH18795.1"/>
    </source>
</evidence>
<organism evidence="1">
    <name type="scientific">Anguilla anguilla</name>
    <name type="common">European freshwater eel</name>
    <name type="synonym">Muraena anguilla</name>
    <dbReference type="NCBI Taxonomy" id="7936"/>
    <lineage>
        <taxon>Eukaryota</taxon>
        <taxon>Metazoa</taxon>
        <taxon>Chordata</taxon>
        <taxon>Craniata</taxon>
        <taxon>Vertebrata</taxon>
        <taxon>Euteleostomi</taxon>
        <taxon>Actinopterygii</taxon>
        <taxon>Neopterygii</taxon>
        <taxon>Teleostei</taxon>
        <taxon>Anguilliformes</taxon>
        <taxon>Anguillidae</taxon>
        <taxon>Anguilla</taxon>
    </lineage>
</organism>
<name>A0A0E9QRC1_ANGAN</name>
<dbReference type="AlphaFoldDB" id="A0A0E9QRC1"/>
<dbReference type="EMBL" id="GBXM01089782">
    <property type="protein sequence ID" value="JAH18795.1"/>
    <property type="molecule type" value="Transcribed_RNA"/>
</dbReference>